<proteinExistence type="predicted"/>
<accession>A0AAN7DP92</accession>
<feature type="domain" description="Ndc10" evidence="1">
    <location>
        <begin position="16"/>
        <end position="160"/>
    </location>
</feature>
<organism evidence="2 3">
    <name type="scientific">Mucor velutinosus</name>
    <dbReference type="NCBI Taxonomy" id="708070"/>
    <lineage>
        <taxon>Eukaryota</taxon>
        <taxon>Fungi</taxon>
        <taxon>Fungi incertae sedis</taxon>
        <taxon>Mucoromycota</taxon>
        <taxon>Mucoromycotina</taxon>
        <taxon>Mucoromycetes</taxon>
        <taxon>Mucorales</taxon>
        <taxon>Mucorineae</taxon>
        <taxon>Mucoraceae</taxon>
        <taxon>Mucor</taxon>
    </lineage>
</organism>
<dbReference type="InterPro" id="IPR038279">
    <property type="entry name" value="Ndc10_dom2_sf"/>
</dbReference>
<evidence type="ECO:0000313" key="3">
    <source>
        <dbReference type="Proteomes" id="UP001304243"/>
    </source>
</evidence>
<keyword evidence="3" id="KW-1185">Reference proteome</keyword>
<evidence type="ECO:0000259" key="1">
    <source>
        <dbReference type="Pfam" id="PF16787"/>
    </source>
</evidence>
<gene>
    <name evidence="2" type="ORF">ATC70_006850</name>
</gene>
<protein>
    <recommendedName>
        <fullName evidence="1">Ndc10 domain-containing protein</fullName>
    </recommendedName>
</protein>
<sequence length="169" mass="19342">MDRKTHSAAVKDGLLACCISSSKATHLFRGAGARMADAFGVNESQIRRNGRWNSSSINRAYLTGLLRNLMRQLADFPKEIVYSYLPRGTLKLPEELQRVAYHELKEWVDRINSKTAQKTGTVVGFIKLLRSLRTGFLQNSVQMRKPFPDRFIWHHIILGHPLLCKKFSE</sequence>
<dbReference type="InterPro" id="IPR031872">
    <property type="entry name" value="NDC10_II"/>
</dbReference>
<dbReference type="EMBL" id="JASEJX010000009">
    <property type="protein sequence ID" value="KAK4520966.1"/>
    <property type="molecule type" value="Genomic_DNA"/>
</dbReference>
<dbReference type="AlphaFoldDB" id="A0AAN7DP92"/>
<dbReference type="GO" id="GO:0003677">
    <property type="term" value="F:DNA binding"/>
    <property type="evidence" value="ECO:0007669"/>
    <property type="project" value="InterPro"/>
</dbReference>
<reference evidence="2 3" key="1">
    <citation type="submission" date="2022-11" db="EMBL/GenBank/DDBJ databases">
        <title>Mucor velutinosus strain NIH1002 WGS.</title>
        <authorList>
            <person name="Subramanian P."/>
            <person name="Mullikin J.C."/>
            <person name="Segre J.A."/>
            <person name="Zelazny A.M."/>
        </authorList>
    </citation>
    <scope>NUCLEOTIDE SEQUENCE [LARGE SCALE GENOMIC DNA]</scope>
    <source>
        <strain evidence="2 3">NIH1002</strain>
    </source>
</reference>
<name>A0AAN7DP92_9FUNG</name>
<evidence type="ECO:0000313" key="2">
    <source>
        <dbReference type="EMBL" id="KAK4520966.1"/>
    </source>
</evidence>
<dbReference type="RefSeq" id="XP_064687632.1">
    <property type="nucleotide sequence ID" value="XM_064826118.1"/>
</dbReference>
<dbReference type="Gene3D" id="1.10.443.20">
    <property type="entry name" value="Centromere DNA-binding protein complex CBF3 subunit, domain 2"/>
    <property type="match status" value="1"/>
</dbReference>
<dbReference type="Pfam" id="PF16787">
    <property type="entry name" value="NDC10_II"/>
    <property type="match status" value="1"/>
</dbReference>
<dbReference type="GeneID" id="89950536"/>
<comment type="caution">
    <text evidence="2">The sequence shown here is derived from an EMBL/GenBank/DDBJ whole genome shotgun (WGS) entry which is preliminary data.</text>
</comment>
<dbReference type="Proteomes" id="UP001304243">
    <property type="component" value="Unassembled WGS sequence"/>
</dbReference>